<dbReference type="PROSITE" id="PS50878">
    <property type="entry name" value="RT_POL"/>
    <property type="match status" value="1"/>
</dbReference>
<dbReference type="Proteomes" id="UP001151760">
    <property type="component" value="Unassembled WGS sequence"/>
</dbReference>
<accession>A0ABQ5FSN4</accession>
<evidence type="ECO:0000313" key="2">
    <source>
        <dbReference type="EMBL" id="GJT66346.1"/>
    </source>
</evidence>
<evidence type="ECO:0000313" key="3">
    <source>
        <dbReference type="Proteomes" id="UP001151760"/>
    </source>
</evidence>
<gene>
    <name evidence="2" type="ORF">Tco_1017826</name>
</gene>
<dbReference type="PANTHER" id="PTHR33116:SF79">
    <property type="entry name" value="REVERSE TRANSCRIPTASE DOMAIN, ZINC FINGER, CCHC-TYPE-RELATED"/>
    <property type="match status" value="1"/>
</dbReference>
<feature type="domain" description="Reverse transcriptase" evidence="1">
    <location>
        <begin position="129"/>
        <end position="379"/>
    </location>
</feature>
<evidence type="ECO:0000259" key="1">
    <source>
        <dbReference type="PROSITE" id="PS50878"/>
    </source>
</evidence>
<dbReference type="InterPro" id="IPR000477">
    <property type="entry name" value="RT_dom"/>
</dbReference>
<keyword evidence="2" id="KW-0808">Transferase</keyword>
<name>A0ABQ5FSN4_9ASTR</name>
<organism evidence="2 3">
    <name type="scientific">Tanacetum coccineum</name>
    <dbReference type="NCBI Taxonomy" id="301880"/>
    <lineage>
        <taxon>Eukaryota</taxon>
        <taxon>Viridiplantae</taxon>
        <taxon>Streptophyta</taxon>
        <taxon>Embryophyta</taxon>
        <taxon>Tracheophyta</taxon>
        <taxon>Spermatophyta</taxon>
        <taxon>Magnoliopsida</taxon>
        <taxon>eudicotyledons</taxon>
        <taxon>Gunneridae</taxon>
        <taxon>Pentapetalae</taxon>
        <taxon>asterids</taxon>
        <taxon>campanulids</taxon>
        <taxon>Asterales</taxon>
        <taxon>Asteraceae</taxon>
        <taxon>Asteroideae</taxon>
        <taxon>Anthemideae</taxon>
        <taxon>Anthemidinae</taxon>
        <taxon>Tanacetum</taxon>
    </lineage>
</organism>
<keyword evidence="3" id="KW-1185">Reference proteome</keyword>
<sequence>MDLLRASENSKFFHGIVNKRRRHLAIKGILVDGEWIDDPTRIKSEFYNHFKNRFSAPEWDRLPFEGHFTKRLSEEQSFDLEDVVSNEEIKKAVWDCCSDKSPGPDGFTFEFFKRFWSIVGGDVIKAIKEFFTSSAFPNGCNPSFIALIPKVLDAKHLNDFRPISLIGCQYKIIGKILANCISLVIGDIISHEQTTFIKVDFQKAFDSVRWDNLDDILGKFGFGATWRGWIRGCLLSSKASVLVNGSPTEELLFHRGLRQGDPLSPFLFIPMMESLHVSLQRLIDKGMFAPISVGKDKVVSISHLFYVDDAIFIGKWSNSNVNVLMMMLHCFSLASGLKINVHKSSLYGVGVSHSHIQDMADKFGCMANNLPFTYLGVKVGSNMSRINAWDDIVQKVVHKLSNWKAKTLSVGGRLTLIKSVLGSLPTYYMSLFKVPDGVLSHLESLRNSFFLGADLEERKMTWVSWRKVMAHKQYGGLGVSSLFALNRALLFKWIWSFLTNEAGLWLNVVKVIHGDNGSLAHSPPSRSGCSVWIEVLKAIDSLKSRGVDLMEFCNKVIGNGNNSMFWQDTWLGQVCLKEKFHRLYNLELQKDVSVSNKLNDSNLTLTFRRRPMAGIKESQLLELTQLVSSVILSSANDRWNWNLDGHGVFSVKSAREEIDSHLLVTLSSSTRWSKVIPIKLNVFVWRMFLDKLPTRSNISNRGLDVPCTLCPICANVVETRNHLFFGCSMYIDLMQLLCRWWNIQTPIISDPTSWETWFNNLKFNKLQKLALEASFFSMWWHIWIYRNAILFSSKKPLKSLIFDSIVSHTWLWVSSRCKKLNVNWVAWLKDPLNVISMFVA</sequence>
<dbReference type="Pfam" id="PF00078">
    <property type="entry name" value="RVT_1"/>
    <property type="match status" value="1"/>
</dbReference>
<dbReference type="EMBL" id="BQNB010017707">
    <property type="protein sequence ID" value="GJT66346.1"/>
    <property type="molecule type" value="Genomic_DNA"/>
</dbReference>
<dbReference type="GO" id="GO:0003964">
    <property type="term" value="F:RNA-directed DNA polymerase activity"/>
    <property type="evidence" value="ECO:0007669"/>
    <property type="project" value="UniProtKB-KW"/>
</dbReference>
<keyword evidence="2" id="KW-0548">Nucleotidyltransferase</keyword>
<reference evidence="2" key="2">
    <citation type="submission" date="2022-01" db="EMBL/GenBank/DDBJ databases">
        <authorList>
            <person name="Yamashiro T."/>
            <person name="Shiraishi A."/>
            <person name="Satake H."/>
            <person name="Nakayama K."/>
        </authorList>
    </citation>
    <scope>NUCLEOTIDE SEQUENCE</scope>
</reference>
<dbReference type="Pfam" id="PF13966">
    <property type="entry name" value="zf-RVT"/>
    <property type="match status" value="1"/>
</dbReference>
<dbReference type="CDD" id="cd01650">
    <property type="entry name" value="RT_nLTR_like"/>
    <property type="match status" value="1"/>
</dbReference>
<dbReference type="InterPro" id="IPR026960">
    <property type="entry name" value="RVT-Znf"/>
</dbReference>
<dbReference type="InterPro" id="IPR043502">
    <property type="entry name" value="DNA/RNA_pol_sf"/>
</dbReference>
<proteinExistence type="predicted"/>
<reference evidence="2" key="1">
    <citation type="journal article" date="2022" name="Int. J. Mol. Sci.">
        <title>Draft Genome of Tanacetum Coccineum: Genomic Comparison of Closely Related Tanacetum-Family Plants.</title>
        <authorList>
            <person name="Yamashiro T."/>
            <person name="Shiraishi A."/>
            <person name="Nakayama K."/>
            <person name="Satake H."/>
        </authorList>
    </citation>
    <scope>NUCLEOTIDE SEQUENCE</scope>
</reference>
<protein>
    <submittedName>
        <fullName evidence="2">RNA-directed DNA polymerase, eukaryota</fullName>
    </submittedName>
</protein>
<dbReference type="PANTHER" id="PTHR33116">
    <property type="entry name" value="REVERSE TRANSCRIPTASE ZINC-BINDING DOMAIN-CONTAINING PROTEIN-RELATED-RELATED"/>
    <property type="match status" value="1"/>
</dbReference>
<comment type="caution">
    <text evidence="2">The sequence shown here is derived from an EMBL/GenBank/DDBJ whole genome shotgun (WGS) entry which is preliminary data.</text>
</comment>
<dbReference type="SUPFAM" id="SSF56672">
    <property type="entry name" value="DNA/RNA polymerases"/>
    <property type="match status" value="1"/>
</dbReference>
<keyword evidence="2" id="KW-0695">RNA-directed DNA polymerase</keyword>